<proteinExistence type="predicted"/>
<reference evidence="1" key="1">
    <citation type="submission" date="2021-02" db="EMBL/GenBank/DDBJ databases">
        <authorList>
            <person name="Nowell W R."/>
        </authorList>
    </citation>
    <scope>NUCLEOTIDE SEQUENCE</scope>
</reference>
<evidence type="ECO:0000313" key="2">
    <source>
        <dbReference type="Proteomes" id="UP000681720"/>
    </source>
</evidence>
<accession>A0A8S2TSW7</accession>
<name>A0A8S2TSW7_9BILA</name>
<comment type="caution">
    <text evidence="1">The sequence shown here is derived from an EMBL/GenBank/DDBJ whole genome shotgun (WGS) entry which is preliminary data.</text>
</comment>
<evidence type="ECO:0000313" key="1">
    <source>
        <dbReference type="EMBL" id="CAF4297606.1"/>
    </source>
</evidence>
<feature type="non-terminal residue" evidence="1">
    <location>
        <position position="65"/>
    </location>
</feature>
<gene>
    <name evidence="1" type="ORF">GIL414_LOCUS25690</name>
</gene>
<organism evidence="1 2">
    <name type="scientific">Rotaria magnacalcarata</name>
    <dbReference type="NCBI Taxonomy" id="392030"/>
    <lineage>
        <taxon>Eukaryota</taxon>
        <taxon>Metazoa</taxon>
        <taxon>Spiralia</taxon>
        <taxon>Gnathifera</taxon>
        <taxon>Rotifera</taxon>
        <taxon>Eurotatoria</taxon>
        <taxon>Bdelloidea</taxon>
        <taxon>Philodinida</taxon>
        <taxon>Philodinidae</taxon>
        <taxon>Rotaria</taxon>
    </lineage>
</organism>
<dbReference type="Proteomes" id="UP000681720">
    <property type="component" value="Unassembled WGS sequence"/>
</dbReference>
<sequence length="65" mass="7654">MVNEVQDVGPGDDEHQISIVIQKKFKQHSLVVGRALFAYFGYKPQRFNDLQDVQFIPEYRRLSQE</sequence>
<dbReference type="EMBL" id="CAJOBJ010035600">
    <property type="protein sequence ID" value="CAF4297606.1"/>
    <property type="molecule type" value="Genomic_DNA"/>
</dbReference>
<dbReference type="AlphaFoldDB" id="A0A8S2TSW7"/>
<protein>
    <submittedName>
        <fullName evidence="1">Uncharacterized protein</fullName>
    </submittedName>
</protein>